<evidence type="ECO:0000256" key="1">
    <source>
        <dbReference type="ARBA" id="ARBA00002591"/>
    </source>
</evidence>
<dbReference type="HAMAP" id="MF_00415">
    <property type="entry name" value="FlgH"/>
    <property type="match status" value="1"/>
</dbReference>
<dbReference type="InterPro" id="IPR000527">
    <property type="entry name" value="Flag_Lring"/>
</dbReference>
<sequence>MSTKKRKFFTAVLVLTALFIFSGCAKQYDFEPEAYAPSYKEDLELYAKQQREKVPTASLWADSGVRGTLFLDYKARQVGDLIVVNIVESSSASNSNSTQTSKSGSNNSSVTAALGLPLNLGMNNFLGTGNEFNPTIGTNTSESFAGNGSKSKSDTVSATIAARVIEILPSGNLVIEGNREIIVDQEKQIIKLTGIIRQKDISAENTVASTAIADARISYSGKGILSDSNKKGWLGTVLGWVWPF</sequence>
<accession>A0A3R5XWC7</accession>
<dbReference type="GO" id="GO:0009427">
    <property type="term" value="C:bacterial-type flagellum basal body, distal rod, L ring"/>
    <property type="evidence" value="ECO:0007669"/>
    <property type="project" value="InterPro"/>
</dbReference>
<evidence type="ECO:0000256" key="4">
    <source>
        <dbReference type="ARBA" id="ARBA00023136"/>
    </source>
</evidence>
<protein>
    <recommendedName>
        <fullName evidence="7">Flagellar L-ring protein</fullName>
    </recommendedName>
    <alternativeName>
        <fullName evidence="7">Basal body L-ring protein</fullName>
    </alternativeName>
</protein>
<dbReference type="GO" id="GO:0009279">
    <property type="term" value="C:cell outer membrane"/>
    <property type="evidence" value="ECO:0007669"/>
    <property type="project" value="UniProtKB-SubCell"/>
</dbReference>
<dbReference type="GO" id="GO:0071973">
    <property type="term" value="P:bacterial-type flagellum-dependent cell motility"/>
    <property type="evidence" value="ECO:0007669"/>
    <property type="project" value="InterPro"/>
</dbReference>
<evidence type="ECO:0000256" key="8">
    <source>
        <dbReference type="SAM" id="SignalP"/>
    </source>
</evidence>
<keyword evidence="3 7" id="KW-0732">Signal</keyword>
<dbReference type="Proteomes" id="UP000287502">
    <property type="component" value="Chromosome"/>
</dbReference>
<dbReference type="RefSeq" id="WP_128465538.1">
    <property type="nucleotide sequence ID" value="NZ_CP035108.1"/>
</dbReference>
<organism evidence="9 10">
    <name type="scientific">Geovibrio thiophilus</name>
    <dbReference type="NCBI Taxonomy" id="139438"/>
    <lineage>
        <taxon>Bacteria</taxon>
        <taxon>Pseudomonadati</taxon>
        <taxon>Deferribacterota</taxon>
        <taxon>Deferribacteres</taxon>
        <taxon>Deferribacterales</taxon>
        <taxon>Geovibrionaceae</taxon>
        <taxon>Geovibrio</taxon>
    </lineage>
</organism>
<name>A0A3R5XWC7_9BACT</name>
<dbReference type="PANTHER" id="PTHR34933">
    <property type="entry name" value="FLAGELLAR L-RING PROTEIN"/>
    <property type="match status" value="1"/>
</dbReference>
<keyword evidence="5 7" id="KW-0975">Bacterial flagellum</keyword>
<dbReference type="PANTHER" id="PTHR34933:SF1">
    <property type="entry name" value="FLAGELLAR L-RING PROTEIN"/>
    <property type="match status" value="1"/>
</dbReference>
<evidence type="ECO:0000256" key="3">
    <source>
        <dbReference type="ARBA" id="ARBA00022729"/>
    </source>
</evidence>
<keyword evidence="9" id="KW-0969">Cilium</keyword>
<dbReference type="PROSITE" id="PS51257">
    <property type="entry name" value="PROKAR_LIPOPROTEIN"/>
    <property type="match status" value="1"/>
</dbReference>
<keyword evidence="9" id="KW-0966">Cell projection</keyword>
<evidence type="ECO:0000256" key="2">
    <source>
        <dbReference type="ARBA" id="ARBA00006929"/>
    </source>
</evidence>
<evidence type="ECO:0000313" key="9">
    <source>
        <dbReference type="EMBL" id="QAR32251.1"/>
    </source>
</evidence>
<reference evidence="9 10" key="1">
    <citation type="submission" date="2019-01" db="EMBL/GenBank/DDBJ databases">
        <title>Geovibrio thiophilus DSM 11263, complete genome.</title>
        <authorList>
            <person name="Spring S."/>
            <person name="Bunk B."/>
            <person name="Sproer C."/>
        </authorList>
    </citation>
    <scope>NUCLEOTIDE SEQUENCE [LARGE SCALE GENOMIC DNA]</scope>
    <source>
        <strain evidence="9 10">DSM 11263</strain>
    </source>
</reference>
<feature type="chain" id="PRO_5018535365" description="Flagellar L-ring protein" evidence="8">
    <location>
        <begin position="26"/>
        <end position="244"/>
    </location>
</feature>
<gene>
    <name evidence="7" type="primary">flgH</name>
    <name evidence="9" type="ORF">EP073_02215</name>
</gene>
<proteinExistence type="inferred from homology"/>
<comment type="subcellular location">
    <subcellularLocation>
        <location evidence="7">Cell outer membrane</location>
        <topology evidence="7">Lipid-anchor</topology>
    </subcellularLocation>
    <subcellularLocation>
        <location evidence="7">Bacterial flagellum basal body</location>
    </subcellularLocation>
</comment>
<comment type="function">
    <text evidence="1 7">Assembles around the rod to form the L-ring and probably protects the motor/basal body from shearing forces during rotation.</text>
</comment>
<evidence type="ECO:0000256" key="5">
    <source>
        <dbReference type="ARBA" id="ARBA00023143"/>
    </source>
</evidence>
<keyword evidence="9" id="KW-0282">Flagellum</keyword>
<evidence type="ECO:0000313" key="10">
    <source>
        <dbReference type="Proteomes" id="UP000287502"/>
    </source>
</evidence>
<dbReference type="GO" id="GO:0003774">
    <property type="term" value="F:cytoskeletal motor activity"/>
    <property type="evidence" value="ECO:0007669"/>
    <property type="project" value="InterPro"/>
</dbReference>
<evidence type="ECO:0000256" key="6">
    <source>
        <dbReference type="ARBA" id="ARBA00023237"/>
    </source>
</evidence>
<keyword evidence="10" id="KW-1185">Reference proteome</keyword>
<comment type="similarity">
    <text evidence="2 7">Belongs to the FlgH family.</text>
</comment>
<keyword evidence="6 7" id="KW-0998">Cell outer membrane</keyword>
<dbReference type="PRINTS" id="PR01008">
    <property type="entry name" value="FLGLRINGFLGH"/>
</dbReference>
<dbReference type="OrthoDB" id="9789227at2"/>
<feature type="signal peptide" evidence="8">
    <location>
        <begin position="1"/>
        <end position="25"/>
    </location>
</feature>
<keyword evidence="4 7" id="KW-0472">Membrane</keyword>
<keyword evidence="7" id="KW-0449">Lipoprotein</keyword>
<evidence type="ECO:0000256" key="7">
    <source>
        <dbReference type="HAMAP-Rule" id="MF_00415"/>
    </source>
</evidence>
<dbReference type="Pfam" id="PF02107">
    <property type="entry name" value="FlgH"/>
    <property type="match status" value="1"/>
</dbReference>
<comment type="subunit">
    <text evidence="7">The basal body constitutes a major portion of the flagellar organelle and consists of four rings (L,P,S, and M) mounted on a central rod.</text>
</comment>
<dbReference type="EMBL" id="CP035108">
    <property type="protein sequence ID" value="QAR32251.1"/>
    <property type="molecule type" value="Genomic_DNA"/>
</dbReference>
<dbReference type="KEGG" id="gtl:EP073_02215"/>
<dbReference type="AlphaFoldDB" id="A0A3R5XWC7"/>